<accession>A0ABQ5VT09</accession>
<keyword evidence="2" id="KW-1185">Reference proteome</keyword>
<dbReference type="RefSeq" id="WP_284376234.1">
    <property type="nucleotide sequence ID" value="NZ_BSNN01000002.1"/>
</dbReference>
<evidence type="ECO:0008006" key="3">
    <source>
        <dbReference type="Google" id="ProtNLM"/>
    </source>
</evidence>
<sequence length="93" mass="10610">MTQTTLRNIHRPRILIKAAQIGALQYKRETNLRQILRCVTLPKHTTAVERLAAQENALEEARKTGEASYSITRHISILAALLAEIRFLPDHVR</sequence>
<evidence type="ECO:0000313" key="2">
    <source>
        <dbReference type="Proteomes" id="UP001156694"/>
    </source>
</evidence>
<name>A0ABQ5VT09_9RHOB</name>
<organism evidence="1 2">
    <name type="scientific">Amylibacter marinus</name>
    <dbReference type="NCBI Taxonomy" id="1475483"/>
    <lineage>
        <taxon>Bacteria</taxon>
        <taxon>Pseudomonadati</taxon>
        <taxon>Pseudomonadota</taxon>
        <taxon>Alphaproteobacteria</taxon>
        <taxon>Rhodobacterales</taxon>
        <taxon>Paracoccaceae</taxon>
        <taxon>Amylibacter</taxon>
    </lineage>
</organism>
<comment type="caution">
    <text evidence="1">The sequence shown here is derived from an EMBL/GenBank/DDBJ whole genome shotgun (WGS) entry which is preliminary data.</text>
</comment>
<proteinExistence type="predicted"/>
<protein>
    <recommendedName>
        <fullName evidence="3">FCD domain-containing protein</fullName>
    </recommendedName>
</protein>
<reference evidence="2" key="1">
    <citation type="journal article" date="2019" name="Int. J. Syst. Evol. Microbiol.">
        <title>The Global Catalogue of Microorganisms (GCM) 10K type strain sequencing project: providing services to taxonomists for standard genome sequencing and annotation.</title>
        <authorList>
            <consortium name="The Broad Institute Genomics Platform"/>
            <consortium name="The Broad Institute Genome Sequencing Center for Infectious Disease"/>
            <person name="Wu L."/>
            <person name="Ma J."/>
        </authorList>
    </citation>
    <scope>NUCLEOTIDE SEQUENCE [LARGE SCALE GENOMIC DNA]</scope>
    <source>
        <strain evidence="2">NBRC 110140</strain>
    </source>
</reference>
<dbReference type="Pfam" id="PF20083">
    <property type="entry name" value="DUF6477"/>
    <property type="match status" value="1"/>
</dbReference>
<gene>
    <name evidence="1" type="ORF">GCM10007939_07470</name>
</gene>
<dbReference type="Proteomes" id="UP001156694">
    <property type="component" value="Unassembled WGS sequence"/>
</dbReference>
<dbReference type="InterPro" id="IPR045516">
    <property type="entry name" value="DUF6477"/>
</dbReference>
<evidence type="ECO:0000313" key="1">
    <source>
        <dbReference type="EMBL" id="GLQ34464.1"/>
    </source>
</evidence>
<dbReference type="EMBL" id="BSNN01000002">
    <property type="protein sequence ID" value="GLQ34464.1"/>
    <property type="molecule type" value="Genomic_DNA"/>
</dbReference>